<proteinExistence type="predicted"/>
<dbReference type="EMBL" id="JARKNE010000001">
    <property type="protein sequence ID" value="KAK5846135.1"/>
    <property type="molecule type" value="Genomic_DNA"/>
</dbReference>
<gene>
    <name evidence="1" type="ORF">PVK06_002406</name>
</gene>
<sequence length="87" mass="10024">MRSKSMLTRHRMQRLELLLEFNNQTLDLSLYDRIARVGLSICNSFDDVRLSLSHRLANRVAYCLAHWLMDGNVGLDFGLAIQILSTD</sequence>
<accession>A0ABR0R3I4</accession>
<evidence type="ECO:0000313" key="2">
    <source>
        <dbReference type="Proteomes" id="UP001358586"/>
    </source>
</evidence>
<organism evidence="1 2">
    <name type="scientific">Gossypium arboreum</name>
    <name type="common">Tree cotton</name>
    <name type="synonym">Gossypium nanking</name>
    <dbReference type="NCBI Taxonomy" id="29729"/>
    <lineage>
        <taxon>Eukaryota</taxon>
        <taxon>Viridiplantae</taxon>
        <taxon>Streptophyta</taxon>
        <taxon>Embryophyta</taxon>
        <taxon>Tracheophyta</taxon>
        <taxon>Spermatophyta</taxon>
        <taxon>Magnoliopsida</taxon>
        <taxon>eudicotyledons</taxon>
        <taxon>Gunneridae</taxon>
        <taxon>Pentapetalae</taxon>
        <taxon>rosids</taxon>
        <taxon>malvids</taxon>
        <taxon>Malvales</taxon>
        <taxon>Malvaceae</taxon>
        <taxon>Malvoideae</taxon>
        <taxon>Gossypium</taxon>
    </lineage>
</organism>
<comment type="caution">
    <text evidence="1">The sequence shown here is derived from an EMBL/GenBank/DDBJ whole genome shotgun (WGS) entry which is preliminary data.</text>
</comment>
<name>A0ABR0R3I4_GOSAR</name>
<reference evidence="1 2" key="1">
    <citation type="submission" date="2023-03" db="EMBL/GenBank/DDBJ databases">
        <title>WGS of Gossypium arboreum.</title>
        <authorList>
            <person name="Yu D."/>
        </authorList>
    </citation>
    <scope>NUCLEOTIDE SEQUENCE [LARGE SCALE GENOMIC DNA]</scope>
    <source>
        <tissue evidence="1">Leaf</tissue>
    </source>
</reference>
<evidence type="ECO:0000313" key="1">
    <source>
        <dbReference type="EMBL" id="KAK5846135.1"/>
    </source>
</evidence>
<keyword evidence="2" id="KW-1185">Reference proteome</keyword>
<protein>
    <submittedName>
        <fullName evidence="1">Uncharacterized protein</fullName>
    </submittedName>
</protein>
<dbReference type="Proteomes" id="UP001358586">
    <property type="component" value="Chromosome 1"/>
</dbReference>